<dbReference type="InterPro" id="IPR003594">
    <property type="entry name" value="HATPase_dom"/>
</dbReference>
<feature type="domain" description="Histidine kinase" evidence="12">
    <location>
        <begin position="622"/>
        <end position="842"/>
    </location>
</feature>
<dbReference type="FunFam" id="1.10.287.130:FF:000038">
    <property type="entry name" value="Sensory transduction histidine kinase"/>
    <property type="match status" value="1"/>
</dbReference>
<dbReference type="PANTHER" id="PTHR43711">
    <property type="entry name" value="TWO-COMPONENT HISTIDINE KINASE"/>
    <property type="match status" value="1"/>
</dbReference>
<dbReference type="Gene3D" id="3.30.565.10">
    <property type="entry name" value="Histidine kinase-like ATPase, C-terminal domain"/>
    <property type="match status" value="1"/>
</dbReference>
<feature type="transmembrane region" description="Helical" evidence="11">
    <location>
        <begin position="6"/>
        <end position="25"/>
    </location>
</feature>
<dbReference type="PRINTS" id="PR00344">
    <property type="entry name" value="BCTRLSENSOR"/>
</dbReference>
<dbReference type="EC" id="2.7.13.3" evidence="3"/>
<keyword evidence="7 13" id="KW-0418">Kinase</keyword>
<keyword evidence="5" id="KW-0808">Transferase</keyword>
<keyword evidence="14" id="KW-1185">Reference proteome</keyword>
<dbReference type="SUPFAM" id="SSF47384">
    <property type="entry name" value="Homodimeric domain of signal transducing histidine kinase"/>
    <property type="match status" value="1"/>
</dbReference>
<sequence>MGKPSLTARLLVGGVVLYGLLWWGLDILHGHELAGLIDRQLVERVEQKSARDILRVDTLLRSHQSFATLLGQTLAAQRDAIPRMTPSTAPPVVANGEPPWFPGTIERRTFPPVDFILLADGEGQTRQIWRLEAAMVPNGLVAEARKAKPSSKASVILVDGQPMIVSVGDTLGSGRIILVSRLTQGFIRTTLGSYLDRGFAVAFSDTSSGRILVSSDPGALGPGTSISALQPSLLASSPYLLRSDGEGPSQVALLSILATSDRHASLSVPFVDLERRHRTALTLVTLGVFLGGSLYVTWRIKQSRRRITSIGERVFGAKGTLAAKGGDELDDLESAVRHLAGEVDRSRLALAREEVQKVRLLTEQMALETENSRLRLLQAVTEEMGVGVIRIGPEGAVSENSVMSEFAKRVGGLDPFVRARTRGESLVQVGEGEDECLFEVLLARKVDAGLMLVRDATAEGRAKEAMETFSQFPNQNPHPVLRVNSNGVVTHSNPAAAGLLEFWKVEVGERLPDSWVAIFAEVLRSGLRRDVEITLGERVLSLYLVPLPETGVVNLYGADITGRVAAERLLHIVNESLERRVQQRTEALKAEIAEHVRAKRELTVAMEQAEIANRAKTDFLANVSHELRTPLNAIIGFSEVMASEMFGPLGEPRYKGYVQDVLSSGRHLLEVINDILDIARIEAGKMDFHVSEVDVAEVSAAAIRIVETRAAMGGLTLRRTVVDPITAIRADRRRLLQILVNLLSNAVKFTPKGGVVELTVGMEGDVARFTVSDTGIGMSSDEVVVALQPFRQVDSGLGRRYEGTGLGLPLVRAFVELHGGSLDIDSDKGRGTTVTVHLPSRTESSSEPMQEAGE</sequence>
<evidence type="ECO:0000256" key="8">
    <source>
        <dbReference type="ARBA" id="ARBA00022840"/>
    </source>
</evidence>
<keyword evidence="8" id="KW-0067">ATP-binding</keyword>
<dbReference type="PROSITE" id="PS50109">
    <property type="entry name" value="HIS_KIN"/>
    <property type="match status" value="1"/>
</dbReference>
<gene>
    <name evidence="13" type="ORF">A6A04_09320</name>
</gene>
<evidence type="ECO:0000256" key="6">
    <source>
        <dbReference type="ARBA" id="ARBA00022741"/>
    </source>
</evidence>
<dbReference type="STRING" id="1285242.A6A04_09320"/>
<evidence type="ECO:0000256" key="1">
    <source>
        <dbReference type="ARBA" id="ARBA00000085"/>
    </source>
</evidence>
<dbReference type="InterPro" id="IPR050736">
    <property type="entry name" value="Sensor_HK_Regulatory"/>
</dbReference>
<name>A0A178M5R3_9PROT</name>
<protein>
    <recommendedName>
        <fullName evidence="3">histidine kinase</fullName>
        <ecNumber evidence="3">2.7.13.3</ecNumber>
    </recommendedName>
</protein>
<dbReference type="Pfam" id="PF00512">
    <property type="entry name" value="HisKA"/>
    <property type="match status" value="1"/>
</dbReference>
<proteinExistence type="predicted"/>
<accession>A0A178M5R3</accession>
<evidence type="ECO:0000256" key="3">
    <source>
        <dbReference type="ARBA" id="ARBA00012438"/>
    </source>
</evidence>
<dbReference type="GO" id="GO:0005524">
    <property type="term" value="F:ATP binding"/>
    <property type="evidence" value="ECO:0007669"/>
    <property type="project" value="UniProtKB-KW"/>
</dbReference>
<evidence type="ECO:0000256" key="7">
    <source>
        <dbReference type="ARBA" id="ARBA00022777"/>
    </source>
</evidence>
<dbReference type="CDD" id="cd16922">
    <property type="entry name" value="HATPase_EvgS-ArcB-TorS-like"/>
    <property type="match status" value="1"/>
</dbReference>
<keyword evidence="9" id="KW-0902">Two-component regulatory system</keyword>
<dbReference type="EMBL" id="LWQT01000120">
    <property type="protein sequence ID" value="OAN44091.1"/>
    <property type="molecule type" value="Genomic_DNA"/>
</dbReference>
<comment type="subcellular location">
    <subcellularLocation>
        <location evidence="2">Membrane</location>
    </subcellularLocation>
</comment>
<evidence type="ECO:0000256" key="11">
    <source>
        <dbReference type="SAM" id="Phobius"/>
    </source>
</evidence>
<evidence type="ECO:0000256" key="4">
    <source>
        <dbReference type="ARBA" id="ARBA00022553"/>
    </source>
</evidence>
<dbReference type="GO" id="GO:0000155">
    <property type="term" value="F:phosphorelay sensor kinase activity"/>
    <property type="evidence" value="ECO:0007669"/>
    <property type="project" value="InterPro"/>
</dbReference>
<comment type="catalytic activity">
    <reaction evidence="1">
        <text>ATP + protein L-histidine = ADP + protein N-phospho-L-histidine.</text>
        <dbReference type="EC" id="2.7.13.3"/>
    </reaction>
</comment>
<comment type="caution">
    <text evidence="13">The sequence shown here is derived from an EMBL/GenBank/DDBJ whole genome shotgun (WGS) entry which is preliminary data.</text>
</comment>
<evidence type="ECO:0000313" key="14">
    <source>
        <dbReference type="Proteomes" id="UP000078428"/>
    </source>
</evidence>
<dbReference type="Gene3D" id="1.10.287.130">
    <property type="match status" value="1"/>
</dbReference>
<reference evidence="13 14" key="1">
    <citation type="submission" date="2016-04" db="EMBL/GenBank/DDBJ databases">
        <title>Draft genome sequence of freshwater magnetotactic bacteria Magnetospirillum marisnigri SP-1 and Magnetospirillum moscoviense BB-1.</title>
        <authorList>
            <person name="Koziaeva V."/>
            <person name="Dziuba M.V."/>
            <person name="Ivanov T.M."/>
            <person name="Kuznetsov B."/>
            <person name="Grouzdev D.S."/>
        </authorList>
    </citation>
    <scope>NUCLEOTIDE SEQUENCE [LARGE SCALE GENOMIC DNA]</scope>
    <source>
        <strain evidence="13 14">SP-1</strain>
    </source>
</reference>
<dbReference type="GO" id="GO:0016020">
    <property type="term" value="C:membrane"/>
    <property type="evidence" value="ECO:0007669"/>
    <property type="project" value="UniProtKB-SubCell"/>
</dbReference>
<organism evidence="13 14">
    <name type="scientific">Paramagnetospirillum marisnigri</name>
    <dbReference type="NCBI Taxonomy" id="1285242"/>
    <lineage>
        <taxon>Bacteria</taxon>
        <taxon>Pseudomonadati</taxon>
        <taxon>Pseudomonadota</taxon>
        <taxon>Alphaproteobacteria</taxon>
        <taxon>Rhodospirillales</taxon>
        <taxon>Magnetospirillaceae</taxon>
        <taxon>Paramagnetospirillum</taxon>
    </lineage>
</organism>
<dbReference type="InterPro" id="IPR036890">
    <property type="entry name" value="HATPase_C_sf"/>
</dbReference>
<keyword evidence="11" id="KW-1133">Transmembrane helix</keyword>
<evidence type="ECO:0000256" key="5">
    <source>
        <dbReference type="ARBA" id="ARBA00022679"/>
    </source>
</evidence>
<evidence type="ECO:0000256" key="9">
    <source>
        <dbReference type="ARBA" id="ARBA00023012"/>
    </source>
</evidence>
<dbReference type="InterPro" id="IPR004358">
    <property type="entry name" value="Sig_transdc_His_kin-like_C"/>
</dbReference>
<dbReference type="OrthoDB" id="1931120at2"/>
<dbReference type="CDD" id="cd00082">
    <property type="entry name" value="HisKA"/>
    <property type="match status" value="1"/>
</dbReference>
<evidence type="ECO:0000313" key="13">
    <source>
        <dbReference type="EMBL" id="OAN44091.1"/>
    </source>
</evidence>
<evidence type="ECO:0000259" key="12">
    <source>
        <dbReference type="PROSITE" id="PS50109"/>
    </source>
</evidence>
<dbReference type="Proteomes" id="UP000078428">
    <property type="component" value="Unassembled WGS sequence"/>
</dbReference>
<dbReference type="PANTHER" id="PTHR43711:SF26">
    <property type="entry name" value="SENSOR HISTIDINE KINASE RCSC"/>
    <property type="match status" value="1"/>
</dbReference>
<keyword evidence="6" id="KW-0547">Nucleotide-binding</keyword>
<dbReference type="AlphaFoldDB" id="A0A178M5R3"/>
<dbReference type="SMART" id="SM00388">
    <property type="entry name" value="HisKA"/>
    <property type="match status" value="1"/>
</dbReference>
<evidence type="ECO:0000256" key="10">
    <source>
        <dbReference type="ARBA" id="ARBA00023136"/>
    </source>
</evidence>
<dbReference type="InterPro" id="IPR003661">
    <property type="entry name" value="HisK_dim/P_dom"/>
</dbReference>
<dbReference type="InterPro" id="IPR036097">
    <property type="entry name" value="HisK_dim/P_sf"/>
</dbReference>
<dbReference type="InterPro" id="IPR005467">
    <property type="entry name" value="His_kinase_dom"/>
</dbReference>
<dbReference type="SMART" id="SM00387">
    <property type="entry name" value="HATPase_c"/>
    <property type="match status" value="1"/>
</dbReference>
<keyword evidence="10 11" id="KW-0472">Membrane</keyword>
<dbReference type="SUPFAM" id="SSF55874">
    <property type="entry name" value="ATPase domain of HSP90 chaperone/DNA topoisomerase II/histidine kinase"/>
    <property type="match status" value="1"/>
</dbReference>
<dbReference type="Pfam" id="PF02518">
    <property type="entry name" value="HATPase_c"/>
    <property type="match status" value="1"/>
</dbReference>
<keyword evidence="4" id="KW-0597">Phosphoprotein</keyword>
<evidence type="ECO:0000256" key="2">
    <source>
        <dbReference type="ARBA" id="ARBA00004370"/>
    </source>
</evidence>
<keyword evidence="11" id="KW-0812">Transmembrane</keyword>